<dbReference type="CDD" id="cd17502">
    <property type="entry name" value="MFS_Azr1_MDR_like"/>
    <property type="match status" value="1"/>
</dbReference>
<feature type="domain" description="Major facilitator superfamily (MFS) profile" evidence="9">
    <location>
        <begin position="33"/>
        <end position="534"/>
    </location>
</feature>
<evidence type="ECO:0000256" key="7">
    <source>
        <dbReference type="SAM" id="MobiDB-lite"/>
    </source>
</evidence>
<reference evidence="11" key="1">
    <citation type="journal article" date="2019" name="Int. J. Syst. Evol. Microbiol.">
        <title>The Global Catalogue of Microorganisms (GCM) 10K type strain sequencing project: providing services to taxonomists for standard genome sequencing and annotation.</title>
        <authorList>
            <consortium name="The Broad Institute Genomics Platform"/>
            <consortium name="The Broad Institute Genome Sequencing Center for Infectious Disease"/>
            <person name="Wu L."/>
            <person name="Ma J."/>
        </authorList>
    </citation>
    <scope>NUCLEOTIDE SEQUENCE [LARGE SCALE GENOMIC DNA]</scope>
    <source>
        <strain evidence="11">CCUG 58127</strain>
    </source>
</reference>
<keyword evidence="4 8" id="KW-0812">Transmembrane</keyword>
<feature type="region of interest" description="Disordered" evidence="7">
    <location>
        <begin position="550"/>
        <end position="593"/>
    </location>
</feature>
<dbReference type="EMBL" id="JBHSWH010000001">
    <property type="protein sequence ID" value="MFC6704998.1"/>
    <property type="molecule type" value="Genomic_DNA"/>
</dbReference>
<organism evidence="10 11">
    <name type="scientific">Flexivirga alba</name>
    <dbReference type="NCBI Taxonomy" id="702742"/>
    <lineage>
        <taxon>Bacteria</taxon>
        <taxon>Bacillati</taxon>
        <taxon>Actinomycetota</taxon>
        <taxon>Actinomycetes</taxon>
        <taxon>Micrococcales</taxon>
        <taxon>Dermacoccaceae</taxon>
        <taxon>Flexivirga</taxon>
    </lineage>
</organism>
<keyword evidence="11" id="KW-1185">Reference proteome</keyword>
<feature type="region of interest" description="Disordered" evidence="7">
    <location>
        <begin position="1"/>
        <end position="21"/>
    </location>
</feature>
<feature type="transmembrane region" description="Helical" evidence="8">
    <location>
        <begin position="510"/>
        <end position="529"/>
    </location>
</feature>
<dbReference type="InterPro" id="IPR020846">
    <property type="entry name" value="MFS_dom"/>
</dbReference>
<evidence type="ECO:0000256" key="3">
    <source>
        <dbReference type="ARBA" id="ARBA00022475"/>
    </source>
</evidence>
<evidence type="ECO:0000313" key="10">
    <source>
        <dbReference type="EMBL" id="MFC6704998.1"/>
    </source>
</evidence>
<dbReference type="InterPro" id="IPR036259">
    <property type="entry name" value="MFS_trans_sf"/>
</dbReference>
<feature type="transmembrane region" description="Helical" evidence="8">
    <location>
        <begin position="123"/>
        <end position="144"/>
    </location>
</feature>
<dbReference type="PANTHER" id="PTHR23501">
    <property type="entry name" value="MAJOR FACILITATOR SUPERFAMILY"/>
    <property type="match status" value="1"/>
</dbReference>
<dbReference type="Pfam" id="PF07690">
    <property type="entry name" value="MFS_1"/>
    <property type="match status" value="1"/>
</dbReference>
<gene>
    <name evidence="10" type="ORF">ACFQDH_06875</name>
</gene>
<dbReference type="SUPFAM" id="SSF103473">
    <property type="entry name" value="MFS general substrate transporter"/>
    <property type="match status" value="1"/>
</dbReference>
<keyword evidence="5 8" id="KW-1133">Transmembrane helix</keyword>
<evidence type="ECO:0000256" key="4">
    <source>
        <dbReference type="ARBA" id="ARBA00022692"/>
    </source>
</evidence>
<comment type="subcellular location">
    <subcellularLocation>
        <location evidence="1">Cell membrane</location>
        <topology evidence="1">Multi-pass membrane protein</topology>
    </subcellularLocation>
</comment>
<dbReference type="Gene3D" id="1.20.1250.20">
    <property type="entry name" value="MFS general substrate transporter like domains"/>
    <property type="match status" value="1"/>
</dbReference>
<feature type="transmembrane region" description="Helical" evidence="8">
    <location>
        <begin position="98"/>
        <end position="117"/>
    </location>
</feature>
<comment type="caution">
    <text evidence="10">The sequence shown here is derived from an EMBL/GenBank/DDBJ whole genome shotgun (WGS) entry which is preliminary data.</text>
</comment>
<feature type="transmembrane region" description="Helical" evidence="8">
    <location>
        <begin position="384"/>
        <end position="408"/>
    </location>
</feature>
<keyword evidence="2" id="KW-0813">Transport</keyword>
<feature type="transmembrane region" description="Helical" evidence="8">
    <location>
        <begin position="293"/>
        <end position="317"/>
    </location>
</feature>
<dbReference type="PROSITE" id="PS50850">
    <property type="entry name" value="MFS"/>
    <property type="match status" value="1"/>
</dbReference>
<feature type="transmembrane region" description="Helical" evidence="8">
    <location>
        <begin position="248"/>
        <end position="272"/>
    </location>
</feature>
<dbReference type="PANTHER" id="PTHR23501:SF197">
    <property type="entry name" value="COMD"/>
    <property type="match status" value="1"/>
</dbReference>
<feature type="transmembrane region" description="Helical" evidence="8">
    <location>
        <begin position="223"/>
        <end position="242"/>
    </location>
</feature>
<feature type="transmembrane region" description="Helical" evidence="8">
    <location>
        <begin position="420"/>
        <end position="445"/>
    </location>
</feature>
<dbReference type="NCBIfam" id="TIGR00711">
    <property type="entry name" value="efflux_EmrB"/>
    <property type="match status" value="1"/>
</dbReference>
<feature type="transmembrane region" description="Helical" evidence="8">
    <location>
        <begin position="156"/>
        <end position="178"/>
    </location>
</feature>
<feature type="transmembrane region" description="Helical" evidence="8">
    <location>
        <begin position="67"/>
        <end position="86"/>
    </location>
</feature>
<sequence>MLAPDVGRQHEHPKAAAAAPTNGEYSHRQILTILSGLLLGMFLAALDQTIVSTAIRTIADDLHGLSVQAWVTTAYLITSTITTPIYGKLGDLYGRKKLFIFAIAVFVLGSAMCSFATSMYELAAFRAFQGIGAGGLMTLTLAIIGDLVPPRERAKYTGYFMATFGTSSVLGPVVGGFLAETNSFLGVTGWRWVFLVNVPIGILAFFVVSATLHLPHVRREARIDWWGAAALVVALVPLLTVAEQGRGWGWTSATSLICFAITLIGVGAFLWIEHSMGNDALIPLRIFRLRAASVTIVASVIVGIGMFGGITVLPLYMQIVHGASPMTSGLMMLPMVGGLMLAAIISGLITAKTGKIRGFPILGTALATIGLLLLWLNVSADSSLGLVMVFMFITGFGLGNCMQPLTLIVQNAVPPREIGVATAAATFFRQTGGTLGVAIFLSILFSTVGDKIKGALGAAVKADPSLATPANQKVLGTVAAQVQDDSNILQHVPANIAHPFKVGFADSMDLIFLCAAIVMFVGFLVLLLMPPVELRAQSASAAAASEASAAGAAVAPQRESVGVTAGGSGRHESDGDNPADGVDESLPPRHSAD</sequence>
<dbReference type="InterPro" id="IPR004638">
    <property type="entry name" value="EmrB-like"/>
</dbReference>
<feature type="transmembrane region" description="Helical" evidence="8">
    <location>
        <begin position="358"/>
        <end position="378"/>
    </location>
</feature>
<keyword evidence="6 8" id="KW-0472">Membrane</keyword>
<evidence type="ECO:0000256" key="6">
    <source>
        <dbReference type="ARBA" id="ARBA00023136"/>
    </source>
</evidence>
<evidence type="ECO:0000256" key="2">
    <source>
        <dbReference type="ARBA" id="ARBA00022448"/>
    </source>
</evidence>
<feature type="transmembrane region" description="Helical" evidence="8">
    <location>
        <begin position="190"/>
        <end position="211"/>
    </location>
</feature>
<dbReference type="Gene3D" id="1.20.1720.10">
    <property type="entry name" value="Multidrug resistance protein D"/>
    <property type="match status" value="1"/>
</dbReference>
<accession>A0ABW2ADQ7</accession>
<dbReference type="RefSeq" id="WP_382399742.1">
    <property type="nucleotide sequence ID" value="NZ_JBHSWH010000001.1"/>
</dbReference>
<evidence type="ECO:0000256" key="8">
    <source>
        <dbReference type="SAM" id="Phobius"/>
    </source>
</evidence>
<evidence type="ECO:0000313" key="11">
    <source>
        <dbReference type="Proteomes" id="UP001596298"/>
    </source>
</evidence>
<evidence type="ECO:0000259" key="9">
    <source>
        <dbReference type="PROSITE" id="PS50850"/>
    </source>
</evidence>
<proteinExistence type="predicted"/>
<dbReference type="InterPro" id="IPR011701">
    <property type="entry name" value="MFS"/>
</dbReference>
<feature type="transmembrane region" description="Helical" evidence="8">
    <location>
        <begin position="329"/>
        <end position="351"/>
    </location>
</feature>
<dbReference type="Proteomes" id="UP001596298">
    <property type="component" value="Unassembled WGS sequence"/>
</dbReference>
<evidence type="ECO:0000256" key="5">
    <source>
        <dbReference type="ARBA" id="ARBA00022989"/>
    </source>
</evidence>
<keyword evidence="3" id="KW-1003">Cell membrane</keyword>
<protein>
    <submittedName>
        <fullName evidence="10">MDR family MFS transporter</fullName>
    </submittedName>
</protein>
<feature type="transmembrane region" description="Helical" evidence="8">
    <location>
        <begin position="30"/>
        <end position="55"/>
    </location>
</feature>
<evidence type="ECO:0000256" key="1">
    <source>
        <dbReference type="ARBA" id="ARBA00004651"/>
    </source>
</evidence>
<name>A0ABW2ADQ7_9MICO</name>